<gene>
    <name evidence="1" type="ORF">MARPU_15570</name>
</gene>
<evidence type="ECO:0000313" key="1">
    <source>
        <dbReference type="EMBL" id="AHF05647.1"/>
    </source>
</evidence>
<keyword evidence="2" id="KW-1185">Reference proteome</keyword>
<dbReference type="HOGENOM" id="CLU_2273983_0_0_6"/>
<dbReference type="EMBL" id="CP007031">
    <property type="protein sequence ID" value="AHF05647.1"/>
    <property type="molecule type" value="Genomic_DNA"/>
</dbReference>
<dbReference type="KEGG" id="mpur:MARPU_15570"/>
<proteinExistence type="predicted"/>
<accession>W0E4H2</accession>
<evidence type="ECO:0000313" key="2">
    <source>
        <dbReference type="Proteomes" id="UP000005275"/>
    </source>
</evidence>
<protein>
    <submittedName>
        <fullName evidence="1">Uncharacterized protein</fullName>
    </submittedName>
</protein>
<reference evidence="1 2" key="1">
    <citation type="submission" date="2013-12" db="EMBL/GenBank/DDBJ databases">
        <authorList>
            <consortium name="DOE Joint Genome Institute"/>
            <person name="Bryant D.A."/>
            <person name="Huntemann M."/>
            <person name="Han J."/>
            <person name="Chen A."/>
            <person name="Kyrpides N."/>
            <person name="Mavromatis K."/>
            <person name="Markowitz V."/>
            <person name="Palaniappan K."/>
            <person name="Ivanova N."/>
            <person name="Schaumberg A."/>
            <person name="Pati A."/>
            <person name="Liolios K."/>
            <person name="Nordberg H.P."/>
            <person name="Cantor M.N."/>
            <person name="Hua S.X."/>
            <person name="Woyke T."/>
        </authorList>
    </citation>
    <scope>NUCLEOTIDE SEQUENCE [LARGE SCALE GENOMIC DNA]</scope>
    <source>
        <strain evidence="1 2">984</strain>
    </source>
</reference>
<dbReference type="AlphaFoldDB" id="W0E4H2"/>
<name>W0E4H2_MARPU</name>
<organism evidence="1 2">
    <name type="scientific">Marichromatium purpuratum 984</name>
    <dbReference type="NCBI Taxonomy" id="765910"/>
    <lineage>
        <taxon>Bacteria</taxon>
        <taxon>Pseudomonadati</taxon>
        <taxon>Pseudomonadota</taxon>
        <taxon>Gammaproteobacteria</taxon>
        <taxon>Chromatiales</taxon>
        <taxon>Chromatiaceae</taxon>
        <taxon>Marichromatium</taxon>
    </lineage>
</organism>
<sequence length="102" mass="11191">MGGEHNLEACIGKFLQGFTQSPHTLRMQVEFWLINQQQTTGNLIILSAAHICQIADQGHLYGPLGTSTHLIKAAPITTDLIGDVQVTGLEEVLDVYHLQIQV</sequence>
<dbReference type="Proteomes" id="UP000005275">
    <property type="component" value="Chromosome"/>
</dbReference>